<comment type="caution">
    <text evidence="2">The sequence shown here is derived from an EMBL/GenBank/DDBJ whole genome shotgun (WGS) entry which is preliminary data.</text>
</comment>
<organism evidence="2 3">
    <name type="scientific">Planosporangium mesophilum</name>
    <dbReference type="NCBI Taxonomy" id="689768"/>
    <lineage>
        <taxon>Bacteria</taxon>
        <taxon>Bacillati</taxon>
        <taxon>Actinomycetota</taxon>
        <taxon>Actinomycetes</taxon>
        <taxon>Micromonosporales</taxon>
        <taxon>Micromonosporaceae</taxon>
        <taxon>Planosporangium</taxon>
    </lineage>
</organism>
<protein>
    <recommendedName>
        <fullName evidence="4">Secreted protein</fullName>
    </recommendedName>
</protein>
<keyword evidence="3" id="KW-1185">Reference proteome</keyword>
<sequence length="193" mass="20429">MLHRTLKIAATAAVVGATALIPAAAASAAPTTAETFQAQLVVTGIDQQVANRNGYKVIVKDGKLDTVKVANHPITQEPVVTTMDNPVVTGNCGTSFLYYAAQGGRKAQVYTGFDLTTAAPMFAYDWTVAVTDNIGVGSKPWGGPHVGYSWDDTWTTSHGTTGYSWAQVTNGHAYLADGRTCNTLGPWQSTNLY</sequence>
<dbReference type="RefSeq" id="WP_168117422.1">
    <property type="nucleotide sequence ID" value="NZ_BOON01000061.1"/>
</dbReference>
<dbReference type="EMBL" id="BOON01000061">
    <property type="protein sequence ID" value="GII25935.1"/>
    <property type="molecule type" value="Genomic_DNA"/>
</dbReference>
<dbReference type="AlphaFoldDB" id="A0A8J3TRE0"/>
<accession>A0A8J3TRE0</accession>
<feature type="chain" id="PRO_5035320567" description="Secreted protein" evidence="1">
    <location>
        <begin position="29"/>
        <end position="193"/>
    </location>
</feature>
<proteinExistence type="predicted"/>
<name>A0A8J3TRE0_9ACTN</name>
<reference evidence="2" key="1">
    <citation type="submission" date="2021-01" db="EMBL/GenBank/DDBJ databases">
        <title>Whole genome shotgun sequence of Planosporangium mesophilum NBRC 109066.</title>
        <authorList>
            <person name="Komaki H."/>
            <person name="Tamura T."/>
        </authorList>
    </citation>
    <scope>NUCLEOTIDE SEQUENCE</scope>
    <source>
        <strain evidence="2">NBRC 109066</strain>
    </source>
</reference>
<evidence type="ECO:0000313" key="3">
    <source>
        <dbReference type="Proteomes" id="UP000599074"/>
    </source>
</evidence>
<evidence type="ECO:0008006" key="4">
    <source>
        <dbReference type="Google" id="ProtNLM"/>
    </source>
</evidence>
<evidence type="ECO:0000313" key="2">
    <source>
        <dbReference type="EMBL" id="GII25935.1"/>
    </source>
</evidence>
<feature type="signal peptide" evidence="1">
    <location>
        <begin position="1"/>
        <end position="28"/>
    </location>
</feature>
<keyword evidence="1" id="KW-0732">Signal</keyword>
<gene>
    <name evidence="2" type="ORF">Pme01_55320</name>
</gene>
<evidence type="ECO:0000256" key="1">
    <source>
        <dbReference type="SAM" id="SignalP"/>
    </source>
</evidence>
<dbReference type="Proteomes" id="UP000599074">
    <property type="component" value="Unassembled WGS sequence"/>
</dbReference>